<feature type="transmembrane region" description="Helical" evidence="1">
    <location>
        <begin position="12"/>
        <end position="35"/>
    </location>
</feature>
<accession>A0A5J5F0N1</accession>
<feature type="transmembrane region" description="Helical" evidence="1">
    <location>
        <begin position="180"/>
        <end position="202"/>
    </location>
</feature>
<sequence length="258" mass="28387">MAVRSSTAGYTFAALRIFQILALLSIFPLLLIFMARIDSIDAVPPYQLLYTLILSIFAMLYIVPTAGLHLCGTPSYTALAVFDAVFSGLFIAASIFLGLPLSRISCREVARLNYNIETLEDVTFPSNSSDIYRAENFGEVKLGHLMLPELGSTYAQMLESAGKFEQWVGRVAGVCRQMKGAWAGCLLLVVLCAGSAVAAVLLRRKVWKIPEFEDEEEKTILEDEAVRMRGGEESERGLLRESIEGIGPCEALVINHEL</sequence>
<feature type="transmembrane region" description="Helical" evidence="1">
    <location>
        <begin position="76"/>
        <end position="101"/>
    </location>
</feature>
<dbReference type="AlphaFoldDB" id="A0A5J5F0N1"/>
<proteinExistence type="predicted"/>
<dbReference type="EMBL" id="VXIS01000057">
    <property type="protein sequence ID" value="KAA8909501.1"/>
    <property type="molecule type" value="Genomic_DNA"/>
</dbReference>
<comment type="caution">
    <text evidence="2">The sequence shown here is derived from an EMBL/GenBank/DDBJ whole genome shotgun (WGS) entry which is preliminary data.</text>
</comment>
<feature type="transmembrane region" description="Helical" evidence="1">
    <location>
        <begin position="47"/>
        <end position="70"/>
    </location>
</feature>
<gene>
    <name evidence="2" type="ORF">FN846DRAFT_888988</name>
</gene>
<evidence type="ECO:0000256" key="1">
    <source>
        <dbReference type="SAM" id="Phobius"/>
    </source>
</evidence>
<keyword evidence="1" id="KW-0812">Transmembrane</keyword>
<keyword evidence="1" id="KW-0472">Membrane</keyword>
<evidence type="ECO:0000313" key="3">
    <source>
        <dbReference type="Proteomes" id="UP000326924"/>
    </source>
</evidence>
<keyword evidence="3" id="KW-1185">Reference proteome</keyword>
<reference evidence="2 3" key="1">
    <citation type="submission" date="2019-09" db="EMBL/GenBank/DDBJ databases">
        <title>Draft genome of the ectomycorrhizal ascomycete Sphaerosporella brunnea.</title>
        <authorList>
            <consortium name="DOE Joint Genome Institute"/>
            <person name="Benucci G.M."/>
            <person name="Marozzi G."/>
            <person name="Antonielli L."/>
            <person name="Sanchez S."/>
            <person name="Marco P."/>
            <person name="Wang X."/>
            <person name="Falini L.B."/>
            <person name="Barry K."/>
            <person name="Haridas S."/>
            <person name="Lipzen A."/>
            <person name="Labutti K."/>
            <person name="Grigoriev I.V."/>
            <person name="Murat C."/>
            <person name="Martin F."/>
            <person name="Albertini E."/>
            <person name="Donnini D."/>
            <person name="Bonito G."/>
        </authorList>
    </citation>
    <scope>NUCLEOTIDE SEQUENCE [LARGE SCALE GENOMIC DNA]</scope>
    <source>
        <strain evidence="2 3">Sb_GMNB300</strain>
    </source>
</reference>
<dbReference type="Proteomes" id="UP000326924">
    <property type="component" value="Unassembled WGS sequence"/>
</dbReference>
<protein>
    <submittedName>
        <fullName evidence="2">Uncharacterized protein</fullName>
    </submittedName>
</protein>
<name>A0A5J5F0N1_9PEZI</name>
<dbReference type="InParanoid" id="A0A5J5F0N1"/>
<organism evidence="2 3">
    <name type="scientific">Sphaerosporella brunnea</name>
    <dbReference type="NCBI Taxonomy" id="1250544"/>
    <lineage>
        <taxon>Eukaryota</taxon>
        <taxon>Fungi</taxon>
        <taxon>Dikarya</taxon>
        <taxon>Ascomycota</taxon>
        <taxon>Pezizomycotina</taxon>
        <taxon>Pezizomycetes</taxon>
        <taxon>Pezizales</taxon>
        <taxon>Pyronemataceae</taxon>
        <taxon>Sphaerosporella</taxon>
    </lineage>
</organism>
<dbReference type="OrthoDB" id="5366688at2759"/>
<keyword evidence="1" id="KW-1133">Transmembrane helix</keyword>
<evidence type="ECO:0000313" key="2">
    <source>
        <dbReference type="EMBL" id="KAA8909501.1"/>
    </source>
</evidence>